<evidence type="ECO:0000256" key="5">
    <source>
        <dbReference type="ARBA" id="ARBA00022729"/>
    </source>
</evidence>
<evidence type="ECO:0000256" key="6">
    <source>
        <dbReference type="RuleBase" id="RU003512"/>
    </source>
</evidence>
<sequence length="295" mass="32524" precursor="true">MLKKIIFYTFTLMLFFSTAYAEKTVVVSTTQIYDLAYNIAGDNVKVISILSPGQDPHTYQPVPNDIDKVRNSDLVIENGFHLEGKNWMKTLANDAGKPLVTATDGIKPLIMELGGMEVHDPHAWFTPRNAAVYVNNITKALIELAPEYKNNFTARAKLYLANLKALDGWIRSEVAIIPPEKRVLVTNHDAFQYFAAEYGFVNTSPIGWSTGSEIGGGVTPQRREAVVSAIKMMNVRSIFVETTINPKLLREIAKDAGVSIGGSLYSDSMGDKDSPGESYIGMMRENVLTIVGGLR</sequence>
<dbReference type="HOGENOM" id="CLU_016838_1_1_0"/>
<dbReference type="PANTHER" id="PTHR42953">
    <property type="entry name" value="HIGH-AFFINITY ZINC UPTAKE SYSTEM PROTEIN ZNUA-RELATED"/>
    <property type="match status" value="1"/>
</dbReference>
<dbReference type="GO" id="GO:0046872">
    <property type="term" value="F:metal ion binding"/>
    <property type="evidence" value="ECO:0007669"/>
    <property type="project" value="UniProtKB-KW"/>
</dbReference>
<dbReference type="InterPro" id="IPR006128">
    <property type="entry name" value="Lipoprotein_PsaA-like"/>
</dbReference>
<protein>
    <submittedName>
        <fullName evidence="8">Periplasmic solute binding protein</fullName>
    </submittedName>
</protein>
<dbReference type="EMBL" id="CP001968">
    <property type="protein sequence ID" value="ADD68904.1"/>
    <property type="molecule type" value="Genomic_DNA"/>
</dbReference>
<dbReference type="GO" id="GO:0030001">
    <property type="term" value="P:metal ion transport"/>
    <property type="evidence" value="ECO:0007669"/>
    <property type="project" value="InterPro"/>
</dbReference>
<evidence type="ECO:0000313" key="9">
    <source>
        <dbReference type="Proteomes" id="UP000002012"/>
    </source>
</evidence>
<keyword evidence="5 7" id="KW-0732">Signal</keyword>
<dbReference type="GO" id="GO:0007155">
    <property type="term" value="P:cell adhesion"/>
    <property type="evidence" value="ECO:0007669"/>
    <property type="project" value="InterPro"/>
</dbReference>
<evidence type="ECO:0000256" key="3">
    <source>
        <dbReference type="ARBA" id="ARBA00022448"/>
    </source>
</evidence>
<dbReference type="GO" id="GO:0030313">
    <property type="term" value="C:cell envelope"/>
    <property type="evidence" value="ECO:0007669"/>
    <property type="project" value="UniProtKB-SubCell"/>
</dbReference>
<dbReference type="Gene3D" id="3.40.50.1980">
    <property type="entry name" value="Nitrogenase molybdenum iron protein domain"/>
    <property type="match status" value="2"/>
</dbReference>
<keyword evidence="9" id="KW-1185">Reference proteome</keyword>
<proteinExistence type="inferred from homology"/>
<dbReference type="InterPro" id="IPR006127">
    <property type="entry name" value="ZnuA-like"/>
</dbReference>
<dbReference type="Pfam" id="PF01297">
    <property type="entry name" value="ZnuA"/>
    <property type="match status" value="1"/>
</dbReference>
<reference evidence="8 9" key="1">
    <citation type="journal article" date="2010" name="Stand. Genomic Sci.">
        <title>Complete genome sequence of Denitrovibrio acetiphilus type strain (N2460).</title>
        <authorList>
            <person name="Kiss H."/>
            <person name="Lang E."/>
            <person name="Lapidus A."/>
            <person name="Copeland A."/>
            <person name="Nolan M."/>
            <person name="Glavina Del Rio T."/>
            <person name="Chen F."/>
            <person name="Lucas S."/>
            <person name="Tice H."/>
            <person name="Cheng J.F."/>
            <person name="Han C."/>
            <person name="Goodwin L."/>
            <person name="Pitluck S."/>
            <person name="Liolios K."/>
            <person name="Pati A."/>
            <person name="Ivanova N."/>
            <person name="Mavromatis K."/>
            <person name="Chen A."/>
            <person name="Palaniappan K."/>
            <person name="Land M."/>
            <person name="Hauser L."/>
            <person name="Chang Y.J."/>
            <person name="Jeffries C.D."/>
            <person name="Detter J.C."/>
            <person name="Brettin T."/>
            <person name="Spring S."/>
            <person name="Rohde M."/>
            <person name="Goker M."/>
            <person name="Woyke T."/>
            <person name="Bristow J."/>
            <person name="Eisen J.A."/>
            <person name="Markowitz V."/>
            <person name="Hugenholtz P."/>
            <person name="Kyrpides N.C."/>
            <person name="Klenk H.P."/>
        </authorList>
    </citation>
    <scope>NUCLEOTIDE SEQUENCE [LARGE SCALE GENOMIC DNA]</scope>
    <source>
        <strain evidence="9">DSM 12809 / NBRC 114555 / N2460</strain>
    </source>
</reference>
<dbReference type="InParanoid" id="D4H2B3"/>
<feature type="chain" id="PRO_5003057718" evidence="7">
    <location>
        <begin position="22"/>
        <end position="295"/>
    </location>
</feature>
<dbReference type="Proteomes" id="UP000002012">
    <property type="component" value="Chromosome"/>
</dbReference>
<dbReference type="OrthoDB" id="9810636at2"/>
<keyword evidence="4" id="KW-0479">Metal-binding</keyword>
<comment type="subcellular location">
    <subcellularLocation>
        <location evidence="1">Cell envelope</location>
    </subcellularLocation>
</comment>
<keyword evidence="3 6" id="KW-0813">Transport</keyword>
<dbReference type="STRING" id="522772.Dacet_2142"/>
<dbReference type="SUPFAM" id="SSF53807">
    <property type="entry name" value="Helical backbone' metal receptor"/>
    <property type="match status" value="1"/>
</dbReference>
<dbReference type="FunCoup" id="D4H2B3">
    <property type="interactions" value="189"/>
</dbReference>
<dbReference type="InterPro" id="IPR050492">
    <property type="entry name" value="Bact_metal-bind_prot9"/>
</dbReference>
<evidence type="ECO:0000256" key="4">
    <source>
        <dbReference type="ARBA" id="ARBA00022723"/>
    </source>
</evidence>
<evidence type="ECO:0000313" key="8">
    <source>
        <dbReference type="EMBL" id="ADD68904.1"/>
    </source>
</evidence>
<name>D4H2B3_DENA2</name>
<dbReference type="PRINTS" id="PR00690">
    <property type="entry name" value="ADHESNFAMILY"/>
</dbReference>
<accession>D4H2B3</accession>
<organism evidence="8 9">
    <name type="scientific">Denitrovibrio acetiphilus (strain DSM 12809 / NBRC 114555 / N2460)</name>
    <dbReference type="NCBI Taxonomy" id="522772"/>
    <lineage>
        <taxon>Bacteria</taxon>
        <taxon>Pseudomonadati</taxon>
        <taxon>Deferribacterota</taxon>
        <taxon>Deferribacteres</taxon>
        <taxon>Deferribacterales</taxon>
        <taxon>Geovibrionaceae</taxon>
        <taxon>Denitrovibrio</taxon>
    </lineage>
</organism>
<dbReference type="PRINTS" id="PR00691">
    <property type="entry name" value="ADHESINB"/>
</dbReference>
<comment type="similarity">
    <text evidence="2 6">Belongs to the bacterial solute-binding protein 9 family.</text>
</comment>
<dbReference type="InterPro" id="IPR006129">
    <property type="entry name" value="AdhesinB"/>
</dbReference>
<dbReference type="AlphaFoldDB" id="D4H2B3"/>
<dbReference type="KEGG" id="dap:Dacet_2142"/>
<evidence type="ECO:0000256" key="2">
    <source>
        <dbReference type="ARBA" id="ARBA00011028"/>
    </source>
</evidence>
<evidence type="ECO:0000256" key="1">
    <source>
        <dbReference type="ARBA" id="ARBA00004196"/>
    </source>
</evidence>
<dbReference type="eggNOG" id="COG0803">
    <property type="taxonomic scope" value="Bacteria"/>
</dbReference>
<evidence type="ECO:0000256" key="7">
    <source>
        <dbReference type="SAM" id="SignalP"/>
    </source>
</evidence>
<dbReference type="PANTHER" id="PTHR42953:SF1">
    <property type="entry name" value="METAL-BINDING PROTEIN HI_0362-RELATED"/>
    <property type="match status" value="1"/>
</dbReference>
<feature type="signal peptide" evidence="7">
    <location>
        <begin position="1"/>
        <end position="21"/>
    </location>
</feature>
<dbReference type="RefSeq" id="WP_013011407.1">
    <property type="nucleotide sequence ID" value="NC_013943.1"/>
</dbReference>
<dbReference type="PaxDb" id="522772-Dacet_2142"/>
<gene>
    <name evidence="8" type="ordered locus">Dacet_2142</name>
</gene>